<gene>
    <name evidence="2" type="ORF">CYBJADRAFT_173197</name>
</gene>
<dbReference type="AlphaFoldDB" id="A0A1E4S125"/>
<organism evidence="2 3">
    <name type="scientific">Cyberlindnera jadinii (strain ATCC 18201 / CBS 1600 / BCRC 20928 / JCM 3617 / NBRC 0987 / NRRL Y-1542)</name>
    <name type="common">Torula yeast</name>
    <name type="synonym">Candida utilis</name>
    <dbReference type="NCBI Taxonomy" id="983966"/>
    <lineage>
        <taxon>Eukaryota</taxon>
        <taxon>Fungi</taxon>
        <taxon>Dikarya</taxon>
        <taxon>Ascomycota</taxon>
        <taxon>Saccharomycotina</taxon>
        <taxon>Saccharomycetes</taxon>
        <taxon>Phaffomycetales</taxon>
        <taxon>Phaffomycetaceae</taxon>
        <taxon>Cyberlindnera</taxon>
    </lineage>
</organism>
<dbReference type="OrthoDB" id="4031013at2759"/>
<keyword evidence="3" id="KW-1185">Reference proteome</keyword>
<reference evidence="2 3" key="1">
    <citation type="journal article" date="2016" name="Proc. Natl. Acad. Sci. U.S.A.">
        <title>Comparative genomics of biotechnologically important yeasts.</title>
        <authorList>
            <person name="Riley R."/>
            <person name="Haridas S."/>
            <person name="Wolfe K.H."/>
            <person name="Lopes M.R."/>
            <person name="Hittinger C.T."/>
            <person name="Goeker M."/>
            <person name="Salamov A.A."/>
            <person name="Wisecaver J.H."/>
            <person name="Long T.M."/>
            <person name="Calvey C.H."/>
            <person name="Aerts A.L."/>
            <person name="Barry K.W."/>
            <person name="Choi C."/>
            <person name="Clum A."/>
            <person name="Coughlan A.Y."/>
            <person name="Deshpande S."/>
            <person name="Douglass A.P."/>
            <person name="Hanson S.J."/>
            <person name="Klenk H.-P."/>
            <person name="LaButti K.M."/>
            <person name="Lapidus A."/>
            <person name="Lindquist E.A."/>
            <person name="Lipzen A.M."/>
            <person name="Meier-Kolthoff J.P."/>
            <person name="Ohm R.A."/>
            <person name="Otillar R.P."/>
            <person name="Pangilinan J.L."/>
            <person name="Peng Y."/>
            <person name="Rokas A."/>
            <person name="Rosa C.A."/>
            <person name="Scheuner C."/>
            <person name="Sibirny A.A."/>
            <person name="Slot J.C."/>
            <person name="Stielow J.B."/>
            <person name="Sun H."/>
            <person name="Kurtzman C.P."/>
            <person name="Blackwell M."/>
            <person name="Grigoriev I.V."/>
            <person name="Jeffries T.W."/>
        </authorList>
    </citation>
    <scope>NUCLEOTIDE SEQUENCE [LARGE SCALE GENOMIC DNA]</scope>
    <source>
        <strain evidence="3">ATCC 18201 / CBS 1600 / BCRC 20928 / JCM 3617 / NBRC 0987 / NRRL Y-1542</strain>
    </source>
</reference>
<dbReference type="Proteomes" id="UP000094389">
    <property type="component" value="Unassembled WGS sequence"/>
</dbReference>
<dbReference type="RefSeq" id="XP_020070236.1">
    <property type="nucleotide sequence ID" value="XM_020216440.1"/>
</dbReference>
<evidence type="ECO:0000313" key="2">
    <source>
        <dbReference type="EMBL" id="ODV73197.1"/>
    </source>
</evidence>
<evidence type="ECO:0000313" key="3">
    <source>
        <dbReference type="Proteomes" id="UP000094389"/>
    </source>
</evidence>
<accession>A0A1E4S125</accession>
<dbReference type="OMA" id="CDLEIHC"/>
<protein>
    <submittedName>
        <fullName evidence="2">Uncharacterized protein</fullName>
    </submittedName>
</protein>
<dbReference type="GeneID" id="30990836"/>
<evidence type="ECO:0000256" key="1">
    <source>
        <dbReference type="SAM" id="MobiDB-lite"/>
    </source>
</evidence>
<dbReference type="EMBL" id="KV453931">
    <property type="protein sequence ID" value="ODV73197.1"/>
    <property type="molecule type" value="Genomic_DNA"/>
</dbReference>
<feature type="region of interest" description="Disordered" evidence="1">
    <location>
        <begin position="94"/>
        <end position="129"/>
    </location>
</feature>
<feature type="compositionally biased region" description="Low complexity" evidence="1">
    <location>
        <begin position="95"/>
        <end position="111"/>
    </location>
</feature>
<proteinExistence type="predicted"/>
<sequence length="163" mass="17941">MDNQTFSHTSECELEVHCSPFGLSGVFLKIQGSDAIGIGSTMGRLTGFTTGKLHYNSSDDLIGTKYKLYGLVEDDDTLRIDFIKIFTHKPADWINNSGSEGEGNTSENGSGYPEKEQLPFEQPGDEGYELPDLVFRGKVPAGRPDVVEPFIGIFTFEKPQVQV</sequence>
<name>A0A1E4S125_CYBJN</name>